<evidence type="ECO:0000313" key="6">
    <source>
        <dbReference type="Proteomes" id="UP000663829"/>
    </source>
</evidence>
<dbReference type="Proteomes" id="UP000663829">
    <property type="component" value="Unassembled WGS sequence"/>
</dbReference>
<organism evidence="2 6">
    <name type="scientific">Didymodactylos carnosus</name>
    <dbReference type="NCBI Taxonomy" id="1234261"/>
    <lineage>
        <taxon>Eukaryota</taxon>
        <taxon>Metazoa</taxon>
        <taxon>Spiralia</taxon>
        <taxon>Gnathifera</taxon>
        <taxon>Rotifera</taxon>
        <taxon>Eurotatoria</taxon>
        <taxon>Bdelloidea</taxon>
        <taxon>Philodinida</taxon>
        <taxon>Philodinidae</taxon>
        <taxon>Didymodactylos</taxon>
    </lineage>
</organism>
<dbReference type="EMBL" id="CAJNOQ010005642">
    <property type="protein sequence ID" value="CAF1106062.1"/>
    <property type="molecule type" value="Genomic_DNA"/>
</dbReference>
<evidence type="ECO:0000313" key="3">
    <source>
        <dbReference type="EMBL" id="CAF1174347.1"/>
    </source>
</evidence>
<protein>
    <recommendedName>
        <fullName evidence="7">Protein FAM136A</fullName>
    </recommendedName>
</protein>
<dbReference type="EMBL" id="CAJNOK010012929">
    <property type="protein sequence ID" value="CAF1174347.1"/>
    <property type="molecule type" value="Genomic_DNA"/>
</dbReference>
<dbReference type="GO" id="GO:0005737">
    <property type="term" value="C:cytoplasm"/>
    <property type="evidence" value="ECO:0007669"/>
    <property type="project" value="TreeGrafter"/>
</dbReference>
<dbReference type="Pfam" id="PF05811">
    <property type="entry name" value="DUF842"/>
    <property type="match status" value="1"/>
</dbReference>
<dbReference type="PANTHER" id="PTHR21096:SF0">
    <property type="entry name" value="PROTEIN FAM136A"/>
    <property type="match status" value="1"/>
</dbReference>
<keyword evidence="6" id="KW-1185">Reference proteome</keyword>
<dbReference type="EMBL" id="CAJOBC010005642">
    <property type="protein sequence ID" value="CAF3870742.1"/>
    <property type="molecule type" value="Genomic_DNA"/>
</dbReference>
<reference evidence="2" key="1">
    <citation type="submission" date="2021-02" db="EMBL/GenBank/DDBJ databases">
        <authorList>
            <person name="Nowell W R."/>
        </authorList>
    </citation>
    <scope>NUCLEOTIDE SEQUENCE</scope>
</reference>
<comment type="caution">
    <text evidence="2">The sequence shown here is derived from an EMBL/GenBank/DDBJ whole genome shotgun (WGS) entry which is preliminary data.</text>
</comment>
<evidence type="ECO:0000313" key="5">
    <source>
        <dbReference type="EMBL" id="CAF3985562.1"/>
    </source>
</evidence>
<evidence type="ECO:0000256" key="1">
    <source>
        <dbReference type="ARBA" id="ARBA00009952"/>
    </source>
</evidence>
<dbReference type="InterPro" id="IPR008560">
    <property type="entry name" value="DUF842_euk"/>
</dbReference>
<dbReference type="Proteomes" id="UP000677228">
    <property type="component" value="Unassembled WGS sequence"/>
</dbReference>
<name>A0A814PIU8_9BILA</name>
<evidence type="ECO:0000313" key="4">
    <source>
        <dbReference type="EMBL" id="CAF3870742.1"/>
    </source>
</evidence>
<comment type="similarity">
    <text evidence="1">Belongs to the FAM136 family.</text>
</comment>
<dbReference type="Proteomes" id="UP000681722">
    <property type="component" value="Unassembled WGS sequence"/>
</dbReference>
<gene>
    <name evidence="2" type="ORF">GPM918_LOCUS18994</name>
    <name evidence="3" type="ORF">OVA965_LOCUS22732</name>
    <name evidence="4" type="ORF">SRO942_LOCUS18991</name>
    <name evidence="5" type="ORF">TMI583_LOCUS23447</name>
</gene>
<proteinExistence type="inferred from homology"/>
<sequence>MIIVEKMEESQRKLNDHISSMVSSLHKNYLRKIYGDTFNCSYKCTEDESLDPVRFHECVERCSNKITRAEELMRHEMEQVQDRLLRCIRSCEDKAKDNSDKDKMRMQSGFETCVVGCANEILQLLPKVEAKLSDQLKNKSW</sequence>
<accession>A0A814PIU8</accession>
<dbReference type="Proteomes" id="UP000682733">
    <property type="component" value="Unassembled WGS sequence"/>
</dbReference>
<dbReference type="AlphaFoldDB" id="A0A814PIU8"/>
<evidence type="ECO:0008006" key="7">
    <source>
        <dbReference type="Google" id="ProtNLM"/>
    </source>
</evidence>
<evidence type="ECO:0000313" key="2">
    <source>
        <dbReference type="EMBL" id="CAF1106062.1"/>
    </source>
</evidence>
<dbReference type="OrthoDB" id="9975421at2759"/>
<dbReference type="EMBL" id="CAJOBA010034454">
    <property type="protein sequence ID" value="CAF3985562.1"/>
    <property type="molecule type" value="Genomic_DNA"/>
</dbReference>
<dbReference type="PANTHER" id="PTHR21096">
    <property type="entry name" value="PROTEIN FAM136A"/>
    <property type="match status" value="1"/>
</dbReference>